<dbReference type="Proteomes" id="UP001153269">
    <property type="component" value="Unassembled WGS sequence"/>
</dbReference>
<dbReference type="EMBL" id="CADEAL010001013">
    <property type="protein sequence ID" value="CAB1428017.1"/>
    <property type="molecule type" value="Genomic_DNA"/>
</dbReference>
<comment type="caution">
    <text evidence="1">The sequence shown here is derived from an EMBL/GenBank/DDBJ whole genome shotgun (WGS) entry which is preliminary data.</text>
</comment>
<sequence length="129" mass="14458">MIVLLEDTAAGAAGVKESGRLLKFSDLILYWEHWYLDSQHESERVGEYPTHCCSIHPLPRPAVYDVHESMPPRVLEVPQHDGSPPLFVLPHLHPAASPDITALCTGRVPRNTIRPNPPIRHINKSMTSE</sequence>
<protein>
    <submittedName>
        <fullName evidence="1">Uncharacterized protein</fullName>
    </submittedName>
</protein>
<organism evidence="1 2">
    <name type="scientific">Pleuronectes platessa</name>
    <name type="common">European plaice</name>
    <dbReference type="NCBI Taxonomy" id="8262"/>
    <lineage>
        <taxon>Eukaryota</taxon>
        <taxon>Metazoa</taxon>
        <taxon>Chordata</taxon>
        <taxon>Craniata</taxon>
        <taxon>Vertebrata</taxon>
        <taxon>Euteleostomi</taxon>
        <taxon>Actinopterygii</taxon>
        <taxon>Neopterygii</taxon>
        <taxon>Teleostei</taxon>
        <taxon>Neoteleostei</taxon>
        <taxon>Acanthomorphata</taxon>
        <taxon>Carangaria</taxon>
        <taxon>Pleuronectiformes</taxon>
        <taxon>Pleuronectoidei</taxon>
        <taxon>Pleuronectidae</taxon>
        <taxon>Pleuronectes</taxon>
    </lineage>
</organism>
<name>A0A9N7UCD5_PLEPL</name>
<evidence type="ECO:0000313" key="1">
    <source>
        <dbReference type="EMBL" id="CAB1428017.1"/>
    </source>
</evidence>
<evidence type="ECO:0000313" key="2">
    <source>
        <dbReference type="Proteomes" id="UP001153269"/>
    </source>
</evidence>
<dbReference type="AlphaFoldDB" id="A0A9N7UCD5"/>
<accession>A0A9N7UCD5</accession>
<reference evidence="1" key="1">
    <citation type="submission" date="2020-03" db="EMBL/GenBank/DDBJ databases">
        <authorList>
            <person name="Weist P."/>
        </authorList>
    </citation>
    <scope>NUCLEOTIDE SEQUENCE</scope>
</reference>
<proteinExistence type="predicted"/>
<keyword evidence="2" id="KW-1185">Reference proteome</keyword>
<gene>
    <name evidence="1" type="ORF">PLEPLA_LOCUS15971</name>
</gene>